<protein>
    <submittedName>
        <fullName evidence="2">Uncharacterized protein</fullName>
    </submittedName>
</protein>
<evidence type="ECO:0000313" key="2">
    <source>
        <dbReference type="EnsemblMetazoa" id="Aqu2.1.19786_001"/>
    </source>
</evidence>
<keyword evidence="1" id="KW-0812">Transmembrane</keyword>
<proteinExistence type="predicted"/>
<organism evidence="2">
    <name type="scientific">Amphimedon queenslandica</name>
    <name type="common">Sponge</name>
    <dbReference type="NCBI Taxonomy" id="400682"/>
    <lineage>
        <taxon>Eukaryota</taxon>
        <taxon>Metazoa</taxon>
        <taxon>Porifera</taxon>
        <taxon>Demospongiae</taxon>
        <taxon>Heteroscleromorpha</taxon>
        <taxon>Haplosclerida</taxon>
        <taxon>Niphatidae</taxon>
        <taxon>Amphimedon</taxon>
    </lineage>
</organism>
<evidence type="ECO:0000256" key="1">
    <source>
        <dbReference type="SAM" id="Phobius"/>
    </source>
</evidence>
<dbReference type="AlphaFoldDB" id="A0A1X7TXF7"/>
<accession>A0A1X7TXF7</accession>
<feature type="transmembrane region" description="Helical" evidence="1">
    <location>
        <begin position="199"/>
        <end position="220"/>
    </location>
</feature>
<keyword evidence="1" id="KW-1133">Transmembrane helix</keyword>
<feature type="transmembrane region" description="Helical" evidence="1">
    <location>
        <begin position="20"/>
        <end position="46"/>
    </location>
</feature>
<dbReference type="EnsemblMetazoa" id="Aqu2.1.19786_001">
    <property type="protein sequence ID" value="Aqu2.1.19786_001"/>
    <property type="gene ID" value="Aqu2.1.19786"/>
</dbReference>
<feature type="transmembrane region" description="Helical" evidence="1">
    <location>
        <begin position="167"/>
        <end position="192"/>
    </location>
</feature>
<reference evidence="2" key="1">
    <citation type="submission" date="2017-05" db="UniProtKB">
        <authorList>
            <consortium name="EnsemblMetazoa"/>
        </authorList>
    </citation>
    <scope>IDENTIFICATION</scope>
</reference>
<feature type="transmembrane region" description="Helical" evidence="1">
    <location>
        <begin position="138"/>
        <end position="161"/>
    </location>
</feature>
<keyword evidence="1" id="KW-0472">Membrane</keyword>
<sequence length="230" mass="26274">MFEYIDELINNDYNPKRIPVISWLSFIWSMLLILGLLILQMLMIAIMGGRYHHDFTAGPGKISVHHFWTMKLPLDLIFDFIKILQTEGIETDNSKKEEEEKQKIRSVTKYIDNFESDYNDLQKIHFSTKFGYPFSSPLHIVLTSIYSAMLFVFCLCSLIGGPTSGPWLIAYLISGLLGTVVNMYALAVFLVWSFFVLSILVGILIVIAMILLCIFLASFGSSNSSNNRRY</sequence>
<name>A0A1X7TXF7_AMPQE</name>
<dbReference type="InParanoid" id="A0A1X7TXF7"/>